<dbReference type="SMART" id="SM00062">
    <property type="entry name" value="PBPb"/>
    <property type="match status" value="1"/>
</dbReference>
<feature type="chain" id="PRO_5012015328" description="Solute-binding protein family 3/N-terminal domain-containing protein" evidence="4">
    <location>
        <begin position="39"/>
        <end position="346"/>
    </location>
</feature>
<comment type="caution">
    <text evidence="6">The sequence shown here is derived from an EMBL/GenBank/DDBJ whole genome shotgun (WGS) entry which is preliminary data.</text>
</comment>
<dbReference type="Proteomes" id="UP000197468">
    <property type="component" value="Unassembled WGS sequence"/>
</dbReference>
<sequence>MRFTREKCSTVWRSRVRWAWPLAILAAVLIGCDVDAPASTPPASAPPESIVLAVTPYVGAAPTFVAVAKGYFEQQGLKVTVQHHPSGKAALDAVIAGQADVATVAELPIALAAVRGQPVAILATLSTQSDHAIVGRTDRGITTVASLKGRRVAVSAGTSGDFVLDVMLVRQRLSRADVQVIDRKPRDLVDALERGEADAIATWEPMVADARRRLGDRAAVFPSEGIYDSTFNLTASRQFARQRSEATRRLLTALERAEQLLARDPAACAPIVAQALDKSPEEARQLLDRSRFALGLEQHLLVVLEDQGRWAMRNRVVEARQAPNFLDAVYLDGLASVKPRSVTIIH</sequence>
<dbReference type="CDD" id="cd01008">
    <property type="entry name" value="PBP2_NrtA_SsuA_CpmA_like"/>
    <property type="match status" value="1"/>
</dbReference>
<feature type="signal peptide" evidence="4">
    <location>
        <begin position="1"/>
        <end position="38"/>
    </location>
</feature>
<dbReference type="Pfam" id="PF09084">
    <property type="entry name" value="NMT1"/>
    <property type="match status" value="1"/>
</dbReference>
<dbReference type="SUPFAM" id="SSF53850">
    <property type="entry name" value="Periplasmic binding protein-like II"/>
    <property type="match status" value="1"/>
</dbReference>
<dbReference type="GO" id="GO:0042918">
    <property type="term" value="P:alkanesulfonate transmembrane transport"/>
    <property type="evidence" value="ECO:0007669"/>
    <property type="project" value="TreeGrafter"/>
</dbReference>
<keyword evidence="3 4" id="KW-0732">Signal</keyword>
<dbReference type="Gene3D" id="3.40.190.10">
    <property type="entry name" value="Periplasmic binding protein-like II"/>
    <property type="match status" value="2"/>
</dbReference>
<comment type="similarity">
    <text evidence="2">Belongs to the bacterial solute-binding protein SsuA/TauA family.</text>
</comment>
<name>A0A246JDG0_9BURK</name>
<dbReference type="AlphaFoldDB" id="A0A246JDG0"/>
<proteinExistence type="inferred from homology"/>
<reference evidence="6 7" key="1">
    <citation type="journal article" date="2008" name="Int. J. Syst. Evol. Microbiol.">
        <title>Description of Roseateles aquatilis sp. nov. and Roseateles terrae sp. nov., in the class Betaproteobacteria, and emended description of the genus Roseateles.</title>
        <authorList>
            <person name="Gomila M."/>
            <person name="Bowien B."/>
            <person name="Falsen E."/>
            <person name="Moore E.R."/>
            <person name="Lalucat J."/>
        </authorList>
    </citation>
    <scope>NUCLEOTIDE SEQUENCE [LARGE SCALE GENOMIC DNA]</scope>
    <source>
        <strain evidence="6 7">CCUG 48205</strain>
    </source>
</reference>
<dbReference type="RefSeq" id="WP_088384892.1">
    <property type="nucleotide sequence ID" value="NZ_NIOF01000004.1"/>
</dbReference>
<evidence type="ECO:0000313" key="7">
    <source>
        <dbReference type="Proteomes" id="UP000197468"/>
    </source>
</evidence>
<organism evidence="6 7">
    <name type="scientific">Roseateles aquatilis</name>
    <dbReference type="NCBI Taxonomy" id="431061"/>
    <lineage>
        <taxon>Bacteria</taxon>
        <taxon>Pseudomonadati</taxon>
        <taxon>Pseudomonadota</taxon>
        <taxon>Betaproteobacteria</taxon>
        <taxon>Burkholderiales</taxon>
        <taxon>Sphaerotilaceae</taxon>
        <taxon>Roseateles</taxon>
    </lineage>
</organism>
<evidence type="ECO:0000256" key="2">
    <source>
        <dbReference type="ARBA" id="ARBA00010742"/>
    </source>
</evidence>
<dbReference type="PROSITE" id="PS51257">
    <property type="entry name" value="PROKAR_LIPOPROTEIN"/>
    <property type="match status" value="1"/>
</dbReference>
<dbReference type="InterPro" id="IPR001638">
    <property type="entry name" value="Solute-binding_3/MltF_N"/>
</dbReference>
<comment type="subcellular location">
    <subcellularLocation>
        <location evidence="1">Periplasm</location>
    </subcellularLocation>
</comment>
<gene>
    <name evidence="6" type="ORF">CDN99_10865</name>
</gene>
<evidence type="ECO:0000256" key="3">
    <source>
        <dbReference type="ARBA" id="ARBA00022729"/>
    </source>
</evidence>
<keyword evidence="7" id="KW-1185">Reference proteome</keyword>
<dbReference type="PANTHER" id="PTHR30024:SF47">
    <property type="entry name" value="TAURINE-BINDING PERIPLASMIC PROTEIN"/>
    <property type="match status" value="1"/>
</dbReference>
<evidence type="ECO:0000259" key="5">
    <source>
        <dbReference type="SMART" id="SM00062"/>
    </source>
</evidence>
<evidence type="ECO:0000256" key="4">
    <source>
        <dbReference type="SAM" id="SignalP"/>
    </source>
</evidence>
<dbReference type="GO" id="GO:0042597">
    <property type="term" value="C:periplasmic space"/>
    <property type="evidence" value="ECO:0007669"/>
    <property type="project" value="UniProtKB-SubCell"/>
</dbReference>
<feature type="domain" description="Solute-binding protein family 3/N-terminal" evidence="5">
    <location>
        <begin position="49"/>
        <end position="264"/>
    </location>
</feature>
<accession>A0A246JDG0</accession>
<protein>
    <recommendedName>
        <fullName evidence="5">Solute-binding protein family 3/N-terminal domain-containing protein</fullName>
    </recommendedName>
</protein>
<dbReference type="PANTHER" id="PTHR30024">
    <property type="entry name" value="ALIPHATIC SULFONATES-BINDING PROTEIN-RELATED"/>
    <property type="match status" value="1"/>
</dbReference>
<dbReference type="InterPro" id="IPR015168">
    <property type="entry name" value="SsuA/THI5"/>
</dbReference>
<evidence type="ECO:0000256" key="1">
    <source>
        <dbReference type="ARBA" id="ARBA00004418"/>
    </source>
</evidence>
<dbReference type="EMBL" id="NIOF01000004">
    <property type="protein sequence ID" value="OWQ90685.1"/>
    <property type="molecule type" value="Genomic_DNA"/>
</dbReference>
<evidence type="ECO:0000313" key="6">
    <source>
        <dbReference type="EMBL" id="OWQ90685.1"/>
    </source>
</evidence>